<keyword evidence="13" id="KW-1185">Reference proteome</keyword>
<evidence type="ECO:0000256" key="2">
    <source>
        <dbReference type="ARBA" id="ARBA00004162"/>
    </source>
</evidence>
<evidence type="ECO:0000256" key="6">
    <source>
        <dbReference type="ARBA" id="ARBA00022692"/>
    </source>
</evidence>
<protein>
    <recommendedName>
        <fullName evidence="10">Flagellar protein FliL</fullName>
    </recommendedName>
</protein>
<evidence type="ECO:0000256" key="1">
    <source>
        <dbReference type="ARBA" id="ARBA00002254"/>
    </source>
</evidence>
<dbReference type="Pfam" id="PF03748">
    <property type="entry name" value="FliL"/>
    <property type="match status" value="1"/>
</dbReference>
<evidence type="ECO:0000313" key="13">
    <source>
        <dbReference type="Proteomes" id="UP001228113"/>
    </source>
</evidence>
<name>A0AA48GY79_9BACT</name>
<dbReference type="InterPro" id="IPR005503">
    <property type="entry name" value="FliL"/>
</dbReference>
<dbReference type="GO" id="GO:0006935">
    <property type="term" value="P:chemotaxis"/>
    <property type="evidence" value="ECO:0007669"/>
    <property type="project" value="UniProtKB-KW"/>
</dbReference>
<evidence type="ECO:0000256" key="8">
    <source>
        <dbReference type="ARBA" id="ARBA00022989"/>
    </source>
</evidence>
<dbReference type="GO" id="GO:0005886">
    <property type="term" value="C:plasma membrane"/>
    <property type="evidence" value="ECO:0007669"/>
    <property type="project" value="UniProtKB-SubCell"/>
</dbReference>
<dbReference type="RefSeq" id="WP_243346377.1">
    <property type="nucleotide sequence ID" value="NZ_AP027081.1"/>
</dbReference>
<evidence type="ECO:0000256" key="11">
    <source>
        <dbReference type="SAM" id="MobiDB-lite"/>
    </source>
</evidence>
<reference evidence="12" key="1">
    <citation type="journal article" date="2023" name="Int. J. Syst. Evol. Microbiol.">
        <title>Mesoterricola silvestris gen. nov., sp. nov., Mesoterricola sediminis sp. nov., Geothrix oryzae sp. nov., Geothrix edaphica sp. nov., Geothrix rubra sp. nov., and Geothrix limicola sp. nov., six novel members of Acidobacteriota isolated from soils.</title>
        <authorList>
            <person name="Itoh H."/>
            <person name="Sugisawa Y."/>
            <person name="Mise K."/>
            <person name="Xu Z."/>
            <person name="Kuniyasu M."/>
            <person name="Ushijima N."/>
            <person name="Kawano K."/>
            <person name="Kobayashi E."/>
            <person name="Shiratori Y."/>
            <person name="Masuda Y."/>
            <person name="Senoo K."/>
        </authorList>
    </citation>
    <scope>NUCLEOTIDE SEQUENCE</scope>
    <source>
        <strain evidence="12">W786</strain>
    </source>
</reference>
<dbReference type="GO" id="GO:0009425">
    <property type="term" value="C:bacterial-type flagellum basal body"/>
    <property type="evidence" value="ECO:0007669"/>
    <property type="project" value="InterPro"/>
</dbReference>
<dbReference type="Proteomes" id="UP001228113">
    <property type="component" value="Chromosome"/>
</dbReference>
<keyword evidence="7 10" id="KW-0283">Flagellar rotation</keyword>
<keyword evidence="4 10" id="KW-1003">Cell membrane</keyword>
<feature type="region of interest" description="Disordered" evidence="11">
    <location>
        <begin position="42"/>
        <end position="78"/>
    </location>
</feature>
<evidence type="ECO:0000256" key="9">
    <source>
        <dbReference type="ARBA" id="ARBA00023136"/>
    </source>
</evidence>
<sequence length="199" mass="21237">MKKLIIFGGIGLVVLLLLGGGAFFAFKTLGAKKAAPAAAEAGAATAEGKEEGKAAAKEDDDEDEAPAKGGEGEGASGPPVMTLNRLIVNLDGRKNAFLKCDIHILFRNHELGKLAASDKPSPENSVIRSLVLESISGKTVEAAMDLETRESIRNEIKEKLNEKFANKHSKEELEKAKKTGKPVKPPIKDVLIVDWAIQQ</sequence>
<comment type="subcellular location">
    <subcellularLocation>
        <location evidence="2">Cell membrane</location>
        <topology evidence="2">Single-pass membrane protein</topology>
    </subcellularLocation>
</comment>
<evidence type="ECO:0000256" key="5">
    <source>
        <dbReference type="ARBA" id="ARBA00022500"/>
    </source>
</evidence>
<accession>A0AA48GY79</accession>
<dbReference type="AlphaFoldDB" id="A0AA48GY79"/>
<evidence type="ECO:0000256" key="4">
    <source>
        <dbReference type="ARBA" id="ARBA00022475"/>
    </source>
</evidence>
<feature type="compositionally biased region" description="Basic and acidic residues" evidence="11">
    <location>
        <begin position="47"/>
        <end position="57"/>
    </location>
</feature>
<evidence type="ECO:0000256" key="7">
    <source>
        <dbReference type="ARBA" id="ARBA00022779"/>
    </source>
</evidence>
<dbReference type="GO" id="GO:0071973">
    <property type="term" value="P:bacterial-type flagellum-dependent cell motility"/>
    <property type="evidence" value="ECO:0007669"/>
    <property type="project" value="InterPro"/>
</dbReference>
<proteinExistence type="inferred from homology"/>
<keyword evidence="6" id="KW-0812">Transmembrane</keyword>
<keyword evidence="9 10" id="KW-0472">Membrane</keyword>
<comment type="similarity">
    <text evidence="3 10">Belongs to the FliL family.</text>
</comment>
<comment type="function">
    <text evidence="1 10">Controls the rotational direction of flagella during chemotaxis.</text>
</comment>
<organism evidence="12 13">
    <name type="scientific">Mesoterricola sediminis</name>
    <dbReference type="NCBI Taxonomy" id="2927980"/>
    <lineage>
        <taxon>Bacteria</taxon>
        <taxon>Pseudomonadati</taxon>
        <taxon>Acidobacteriota</taxon>
        <taxon>Holophagae</taxon>
        <taxon>Holophagales</taxon>
        <taxon>Holophagaceae</taxon>
        <taxon>Mesoterricola</taxon>
    </lineage>
</organism>
<evidence type="ECO:0000256" key="10">
    <source>
        <dbReference type="RuleBase" id="RU364125"/>
    </source>
</evidence>
<evidence type="ECO:0000256" key="3">
    <source>
        <dbReference type="ARBA" id="ARBA00008281"/>
    </source>
</evidence>
<keyword evidence="8" id="KW-1133">Transmembrane helix</keyword>
<gene>
    <name evidence="12" type="ORF">METESE_11750</name>
</gene>
<dbReference type="KEGG" id="msea:METESE_11750"/>
<evidence type="ECO:0000313" key="12">
    <source>
        <dbReference type="EMBL" id="BDU76217.1"/>
    </source>
</evidence>
<dbReference type="EMBL" id="AP027081">
    <property type="protein sequence ID" value="BDU76217.1"/>
    <property type="molecule type" value="Genomic_DNA"/>
</dbReference>
<keyword evidence="5 10" id="KW-0145">Chemotaxis</keyword>